<keyword evidence="1" id="KW-1133">Transmembrane helix</keyword>
<dbReference type="Pfam" id="PF01551">
    <property type="entry name" value="Peptidase_M23"/>
    <property type="match status" value="1"/>
</dbReference>
<feature type="domain" description="M23ase beta-sheet core" evidence="2">
    <location>
        <begin position="189"/>
        <end position="281"/>
    </location>
</feature>
<feature type="transmembrane region" description="Helical" evidence="1">
    <location>
        <begin position="36"/>
        <end position="54"/>
    </location>
</feature>
<dbReference type="Proteomes" id="UP000469125">
    <property type="component" value="Unassembled WGS sequence"/>
</dbReference>
<keyword evidence="1" id="KW-0812">Transmembrane</keyword>
<dbReference type="PANTHER" id="PTHR21666:SF270">
    <property type="entry name" value="MUREIN HYDROLASE ACTIVATOR ENVC"/>
    <property type="match status" value="1"/>
</dbReference>
<accession>A0A6N8FGL7</accession>
<dbReference type="SUPFAM" id="SSF51261">
    <property type="entry name" value="Duplicated hybrid motif"/>
    <property type="match status" value="1"/>
</dbReference>
<evidence type="ECO:0000313" key="4">
    <source>
        <dbReference type="Proteomes" id="UP000469125"/>
    </source>
</evidence>
<dbReference type="RefSeq" id="WP_155668680.1">
    <property type="nucleotide sequence ID" value="NZ_WOCA01000006.1"/>
</dbReference>
<dbReference type="InterPro" id="IPR011055">
    <property type="entry name" value="Dup_hybrid_motif"/>
</dbReference>
<keyword evidence="4" id="KW-1185">Reference proteome</keyword>
<keyword evidence="1" id="KW-0472">Membrane</keyword>
<reference evidence="3 4" key="1">
    <citation type="submission" date="2019-11" db="EMBL/GenBank/DDBJ databases">
        <authorList>
            <person name="Li X."/>
        </authorList>
    </citation>
    <scope>NUCLEOTIDE SEQUENCE [LARGE SCALE GENOMIC DNA]</scope>
    <source>
        <strain evidence="3 4">L9</strain>
    </source>
</reference>
<organism evidence="3 4">
    <name type="scientific">Ornithinibacillus caprae</name>
    <dbReference type="NCBI Taxonomy" id="2678566"/>
    <lineage>
        <taxon>Bacteria</taxon>
        <taxon>Bacillati</taxon>
        <taxon>Bacillota</taxon>
        <taxon>Bacilli</taxon>
        <taxon>Bacillales</taxon>
        <taxon>Bacillaceae</taxon>
        <taxon>Ornithinibacillus</taxon>
    </lineage>
</organism>
<comment type="caution">
    <text evidence="3">The sequence shown here is derived from an EMBL/GenBank/DDBJ whole genome shotgun (WGS) entry which is preliminary data.</text>
</comment>
<evidence type="ECO:0000256" key="1">
    <source>
        <dbReference type="SAM" id="Phobius"/>
    </source>
</evidence>
<dbReference type="CDD" id="cd12797">
    <property type="entry name" value="M23_peptidase"/>
    <property type="match status" value="1"/>
</dbReference>
<gene>
    <name evidence="3" type="ORF">GMD78_09930</name>
</gene>
<sequence length="299" mass="33995">MLLTIIQVLLIQLLLPACFLYMLWRAKINSKLEWGTLLVATIMIITWLFLSGNWSWVSYYLRFVFPLLLVITIFLSWKKIKHQKFEDTTQHKARKFSIGVNVFLIIIFGLYNISAFSSFSIKDESIDLSFPLQNGVYYIGHGGSSTIMNYHHAYEPQQYALDIVKLNKLGTRTKGLYPKDLEKYEIFQDPLYSPCNGTVVEVRDGLPDLIPPDSNPNEPEGNYVALECEQNVVVYIAHMLKESVSVEVGDTIQEGTKIGAVGNSGNTSEPHLHIHAEKNGVGVPIFFDDKFLTRNSLVW</sequence>
<name>A0A6N8FGL7_9BACI</name>
<dbReference type="EMBL" id="WOCA01000006">
    <property type="protein sequence ID" value="MUK88710.1"/>
    <property type="molecule type" value="Genomic_DNA"/>
</dbReference>
<evidence type="ECO:0000259" key="2">
    <source>
        <dbReference type="Pfam" id="PF01551"/>
    </source>
</evidence>
<evidence type="ECO:0000313" key="3">
    <source>
        <dbReference type="EMBL" id="MUK88710.1"/>
    </source>
</evidence>
<protein>
    <submittedName>
        <fullName evidence="3">Peptidoglycan DD-metalloendopeptidase family protein</fullName>
    </submittedName>
</protein>
<feature type="transmembrane region" description="Helical" evidence="1">
    <location>
        <begin position="60"/>
        <end position="77"/>
    </location>
</feature>
<feature type="transmembrane region" description="Helical" evidence="1">
    <location>
        <begin position="6"/>
        <end position="24"/>
    </location>
</feature>
<dbReference type="PANTHER" id="PTHR21666">
    <property type="entry name" value="PEPTIDASE-RELATED"/>
    <property type="match status" value="1"/>
</dbReference>
<dbReference type="AlphaFoldDB" id="A0A6N8FGL7"/>
<dbReference type="InterPro" id="IPR050570">
    <property type="entry name" value="Cell_wall_metabolism_enzyme"/>
</dbReference>
<dbReference type="GO" id="GO:0004222">
    <property type="term" value="F:metalloendopeptidase activity"/>
    <property type="evidence" value="ECO:0007669"/>
    <property type="project" value="TreeGrafter"/>
</dbReference>
<dbReference type="Gene3D" id="2.70.70.10">
    <property type="entry name" value="Glucose Permease (Domain IIA)"/>
    <property type="match status" value="1"/>
</dbReference>
<feature type="transmembrane region" description="Helical" evidence="1">
    <location>
        <begin position="98"/>
        <end position="119"/>
    </location>
</feature>
<proteinExistence type="predicted"/>
<dbReference type="InterPro" id="IPR016047">
    <property type="entry name" value="M23ase_b-sheet_dom"/>
</dbReference>